<dbReference type="OrthoDB" id="9806149at2"/>
<evidence type="ECO:0000259" key="6">
    <source>
        <dbReference type="PROSITE" id="PS50893"/>
    </source>
</evidence>
<sequence length="263" mass="28945">MSAPSKLLSVEGLTKSYGGVHAVRGVSFSLAAGEILALIGPNGAGKSTCFDMLNGQNIPDSGRINLLGRDTTGQRPRAIWRLGVGRTFQITATFPTMTVRENVQVPLVSYHSRLFNMWRSTPQFERNEADRLLDLVGMSGYAERPCGELAYGDLKRLELAVALANQPKLLLMDEPTAGMAPRERIELMKLTARIAREKSIGVLFTEHDMDVVFEHADRILVLNRGTLIAEGSPEEVRRNPQVRAIYLGEGLVYDARHREGASA</sequence>
<dbReference type="SUPFAM" id="SSF52540">
    <property type="entry name" value="P-loop containing nucleoside triphosphate hydrolases"/>
    <property type="match status" value="1"/>
</dbReference>
<dbReference type="InterPro" id="IPR051120">
    <property type="entry name" value="ABC_AA/LPS_Transport"/>
</dbReference>
<comment type="function">
    <text evidence="5">Involved in beta-(1--&gt;2)glucan export. Transmembrane domains (TMD) form a pore in the inner membrane and the ATP-binding domain (NBD) is responsible for energy generation.</text>
</comment>
<dbReference type="PROSITE" id="PS50893">
    <property type="entry name" value="ABC_TRANSPORTER_2"/>
    <property type="match status" value="1"/>
</dbReference>
<dbReference type="GO" id="GO:1903805">
    <property type="term" value="P:L-valine import across plasma membrane"/>
    <property type="evidence" value="ECO:0007669"/>
    <property type="project" value="TreeGrafter"/>
</dbReference>
<dbReference type="Pfam" id="PF00005">
    <property type="entry name" value="ABC_tran"/>
    <property type="match status" value="1"/>
</dbReference>
<evidence type="ECO:0000256" key="3">
    <source>
        <dbReference type="ARBA" id="ARBA00022741"/>
    </source>
</evidence>
<feature type="domain" description="ABC transporter" evidence="6">
    <location>
        <begin position="8"/>
        <end position="249"/>
    </location>
</feature>
<keyword evidence="2" id="KW-0813">Transport</keyword>
<evidence type="ECO:0000256" key="5">
    <source>
        <dbReference type="ARBA" id="ARBA00024722"/>
    </source>
</evidence>
<dbReference type="GO" id="GO:1903806">
    <property type="term" value="P:L-isoleucine import across plasma membrane"/>
    <property type="evidence" value="ECO:0007669"/>
    <property type="project" value="TreeGrafter"/>
</dbReference>
<dbReference type="GO" id="GO:0015188">
    <property type="term" value="F:L-isoleucine transmembrane transporter activity"/>
    <property type="evidence" value="ECO:0007669"/>
    <property type="project" value="TreeGrafter"/>
</dbReference>
<dbReference type="Pfam" id="PF12399">
    <property type="entry name" value="BCA_ABC_TP_C"/>
    <property type="match status" value="1"/>
</dbReference>
<dbReference type="Gene3D" id="3.40.50.300">
    <property type="entry name" value="P-loop containing nucleotide triphosphate hydrolases"/>
    <property type="match status" value="1"/>
</dbReference>
<comment type="similarity">
    <text evidence="1">Belongs to the ABC transporter superfamily.</text>
</comment>
<dbReference type="EMBL" id="AGWY01000001">
    <property type="protein sequence ID" value="EKS42524.1"/>
    <property type="molecule type" value="Genomic_DNA"/>
</dbReference>
<dbReference type="GO" id="GO:0016887">
    <property type="term" value="F:ATP hydrolysis activity"/>
    <property type="evidence" value="ECO:0007669"/>
    <property type="project" value="InterPro"/>
</dbReference>
<gene>
    <name evidence="7" type="ORF">HMPREF9696_00067</name>
</gene>
<dbReference type="SMART" id="SM00382">
    <property type="entry name" value="AAA"/>
    <property type="match status" value="1"/>
</dbReference>
<dbReference type="InterPro" id="IPR003593">
    <property type="entry name" value="AAA+_ATPase"/>
</dbReference>
<dbReference type="GO" id="GO:0005304">
    <property type="term" value="F:L-valine transmembrane transporter activity"/>
    <property type="evidence" value="ECO:0007669"/>
    <property type="project" value="TreeGrafter"/>
</dbReference>
<keyword evidence="8" id="KW-1185">Reference proteome</keyword>
<dbReference type="GO" id="GO:0005524">
    <property type="term" value="F:ATP binding"/>
    <property type="evidence" value="ECO:0007669"/>
    <property type="project" value="UniProtKB-KW"/>
</dbReference>
<dbReference type="CDD" id="cd03219">
    <property type="entry name" value="ABC_Mj1267_LivG_branched"/>
    <property type="match status" value="1"/>
</dbReference>
<dbReference type="GO" id="GO:0005886">
    <property type="term" value="C:plasma membrane"/>
    <property type="evidence" value="ECO:0007669"/>
    <property type="project" value="TreeGrafter"/>
</dbReference>
<reference evidence="7 8" key="1">
    <citation type="submission" date="2012-04" db="EMBL/GenBank/DDBJ databases">
        <title>The Genome Sequence of Afipia clevelandensis ATCC 49720.</title>
        <authorList>
            <consortium name="The Broad Institute Genome Sequencing Platform"/>
            <person name="Earl A."/>
            <person name="Ward D."/>
            <person name="Feldgarden M."/>
            <person name="Gevers D."/>
            <person name="Huys G."/>
            <person name="Walker B."/>
            <person name="Young S.K."/>
            <person name="Zeng Q."/>
            <person name="Gargeya S."/>
            <person name="Fitzgerald M."/>
            <person name="Haas B."/>
            <person name="Abouelleil A."/>
            <person name="Alvarado L."/>
            <person name="Arachchi H.M."/>
            <person name="Berlin A."/>
            <person name="Chapman S.B."/>
            <person name="Goldberg J."/>
            <person name="Griggs A."/>
            <person name="Gujja S."/>
            <person name="Hansen M."/>
            <person name="Howarth C."/>
            <person name="Imamovic A."/>
            <person name="Larimer J."/>
            <person name="McCowen C."/>
            <person name="Montmayeur A."/>
            <person name="Murphy C."/>
            <person name="Neiman D."/>
            <person name="Pearson M."/>
            <person name="Priest M."/>
            <person name="Roberts A."/>
            <person name="Saif S."/>
            <person name="Shea T."/>
            <person name="Sisk P."/>
            <person name="Sykes S."/>
            <person name="Wortman J."/>
            <person name="Nusbaum C."/>
            <person name="Birren B."/>
        </authorList>
    </citation>
    <scope>NUCLEOTIDE SEQUENCE [LARGE SCALE GENOMIC DNA]</scope>
    <source>
        <strain evidence="7 8">ATCC 49720</strain>
    </source>
</reference>
<evidence type="ECO:0000256" key="1">
    <source>
        <dbReference type="ARBA" id="ARBA00005417"/>
    </source>
</evidence>
<dbReference type="Proteomes" id="UP000001095">
    <property type="component" value="Unassembled WGS sequence"/>
</dbReference>
<dbReference type="RefSeq" id="WP_002710933.1">
    <property type="nucleotide sequence ID" value="NZ_KB375281.1"/>
</dbReference>
<accession>K8PNX3</accession>
<evidence type="ECO:0000313" key="8">
    <source>
        <dbReference type="Proteomes" id="UP000001095"/>
    </source>
</evidence>
<dbReference type="PATRIC" id="fig|883079.3.peg.69"/>
<evidence type="ECO:0000256" key="2">
    <source>
        <dbReference type="ARBA" id="ARBA00022448"/>
    </source>
</evidence>
<dbReference type="GO" id="GO:0015192">
    <property type="term" value="F:L-phenylalanine transmembrane transporter activity"/>
    <property type="evidence" value="ECO:0007669"/>
    <property type="project" value="TreeGrafter"/>
</dbReference>
<keyword evidence="4" id="KW-0067">ATP-binding</keyword>
<evidence type="ECO:0000256" key="4">
    <source>
        <dbReference type="ARBA" id="ARBA00022840"/>
    </source>
</evidence>
<organism evidence="7 8">
    <name type="scientific">Afipia clevelandensis ATCC 49720</name>
    <dbReference type="NCBI Taxonomy" id="883079"/>
    <lineage>
        <taxon>Bacteria</taxon>
        <taxon>Pseudomonadati</taxon>
        <taxon>Pseudomonadota</taxon>
        <taxon>Alphaproteobacteria</taxon>
        <taxon>Hyphomicrobiales</taxon>
        <taxon>Nitrobacteraceae</taxon>
        <taxon>Afipia</taxon>
    </lineage>
</organism>
<dbReference type="GO" id="GO:0015808">
    <property type="term" value="P:L-alanine transport"/>
    <property type="evidence" value="ECO:0007669"/>
    <property type="project" value="TreeGrafter"/>
</dbReference>
<keyword evidence="3" id="KW-0547">Nucleotide-binding</keyword>
<dbReference type="AlphaFoldDB" id="K8PNX3"/>
<dbReference type="HOGENOM" id="CLU_000604_1_2_5"/>
<protein>
    <recommendedName>
        <fullName evidence="6">ABC transporter domain-containing protein</fullName>
    </recommendedName>
</protein>
<dbReference type="InterPro" id="IPR032823">
    <property type="entry name" value="BCA_ABC_TP_C"/>
</dbReference>
<dbReference type="InterPro" id="IPR017871">
    <property type="entry name" value="ABC_transporter-like_CS"/>
</dbReference>
<dbReference type="GO" id="GO:0042941">
    <property type="term" value="P:D-alanine transmembrane transport"/>
    <property type="evidence" value="ECO:0007669"/>
    <property type="project" value="TreeGrafter"/>
</dbReference>
<dbReference type="PANTHER" id="PTHR45772">
    <property type="entry name" value="CONSERVED COMPONENT OF ABC TRANSPORTER FOR NATURAL AMINO ACIDS-RELATED"/>
    <property type="match status" value="1"/>
</dbReference>
<comment type="caution">
    <text evidence="7">The sequence shown here is derived from an EMBL/GenBank/DDBJ whole genome shotgun (WGS) entry which is preliminary data.</text>
</comment>
<evidence type="ECO:0000313" key="7">
    <source>
        <dbReference type="EMBL" id="EKS42524.1"/>
    </source>
</evidence>
<dbReference type="PROSITE" id="PS00211">
    <property type="entry name" value="ABC_TRANSPORTER_1"/>
    <property type="match status" value="1"/>
</dbReference>
<dbReference type="PANTHER" id="PTHR45772:SF7">
    <property type="entry name" value="AMINO ACID ABC TRANSPORTER ATP-BINDING PROTEIN"/>
    <property type="match status" value="1"/>
</dbReference>
<name>K8PNX3_9BRAD</name>
<dbReference type="InterPro" id="IPR027417">
    <property type="entry name" value="P-loop_NTPase"/>
</dbReference>
<proteinExistence type="inferred from homology"/>
<dbReference type="InterPro" id="IPR003439">
    <property type="entry name" value="ABC_transporter-like_ATP-bd"/>
</dbReference>